<comment type="subcellular location">
    <subcellularLocation>
        <location evidence="1">Cell membrane</location>
        <topology evidence="1">Multi-pass membrane protein</topology>
    </subcellularLocation>
</comment>
<dbReference type="EMBL" id="MKJU01000027">
    <property type="protein sequence ID" value="OHU89975.1"/>
    <property type="molecule type" value="Genomic_DNA"/>
</dbReference>
<protein>
    <recommendedName>
        <fullName evidence="10">DoxX family protein</fullName>
    </recommendedName>
</protein>
<sequence>MNFINPFANNTQLSDLSALLGRIGLSLIFILAGVNKIQQYEGTAQYMTSMGVPSELLPLVILLEAVGGLFILLGFMSRLTALAFAGFCILSAVLFHANFEDQMQAIMFMKNIAIAGGFLMLAVHGAGNWSVERIICNKVAANKQPE</sequence>
<feature type="transmembrane region" description="Helical" evidence="7">
    <location>
        <begin position="56"/>
        <end position="75"/>
    </location>
</feature>
<feature type="transmembrane region" description="Helical" evidence="7">
    <location>
        <begin position="111"/>
        <end position="131"/>
    </location>
</feature>
<feature type="transmembrane region" description="Helical" evidence="7">
    <location>
        <begin position="16"/>
        <end position="35"/>
    </location>
</feature>
<keyword evidence="6 7" id="KW-0472">Membrane</keyword>
<dbReference type="InterPro" id="IPR051907">
    <property type="entry name" value="DoxX-like_oxidoreductase"/>
</dbReference>
<dbReference type="PANTHER" id="PTHR33452">
    <property type="entry name" value="OXIDOREDUCTASE CATD-RELATED"/>
    <property type="match status" value="1"/>
</dbReference>
<organism evidence="8 9">
    <name type="scientific">Pseudoalteromonas amylolytica</name>
    <dbReference type="NCBI Taxonomy" id="1859457"/>
    <lineage>
        <taxon>Bacteria</taxon>
        <taxon>Pseudomonadati</taxon>
        <taxon>Pseudomonadota</taxon>
        <taxon>Gammaproteobacteria</taxon>
        <taxon>Alteromonadales</taxon>
        <taxon>Pseudoalteromonadaceae</taxon>
        <taxon>Pseudoalteromonas</taxon>
    </lineage>
</organism>
<dbReference type="STRING" id="1859457.BET10_14410"/>
<dbReference type="RefSeq" id="WP_070985944.1">
    <property type="nucleotide sequence ID" value="NZ_MKJU01000027.1"/>
</dbReference>
<evidence type="ECO:0000256" key="3">
    <source>
        <dbReference type="ARBA" id="ARBA00022475"/>
    </source>
</evidence>
<gene>
    <name evidence="8" type="ORF">BET10_14410</name>
</gene>
<reference evidence="8 9" key="1">
    <citation type="submission" date="2016-09" db="EMBL/GenBank/DDBJ databases">
        <title>Pseudoalteromonas amylolytica sp. nov., isolated from the surface seawater.</title>
        <authorList>
            <person name="Wu Y.-H."/>
            <person name="Cheng H."/>
            <person name="Jin X.-B."/>
            <person name="Wang C.-S."/>
            <person name="Xu X.-W."/>
        </authorList>
    </citation>
    <scope>NUCLEOTIDE SEQUENCE [LARGE SCALE GENOMIC DNA]</scope>
    <source>
        <strain evidence="8 9">JW1</strain>
    </source>
</reference>
<dbReference type="Proteomes" id="UP000179786">
    <property type="component" value="Unassembled WGS sequence"/>
</dbReference>
<comment type="caution">
    <text evidence="8">The sequence shown here is derived from an EMBL/GenBank/DDBJ whole genome shotgun (WGS) entry which is preliminary data.</text>
</comment>
<feature type="transmembrane region" description="Helical" evidence="7">
    <location>
        <begin position="81"/>
        <end position="99"/>
    </location>
</feature>
<name>A0A1S1MW05_9GAMM</name>
<dbReference type="OrthoDB" id="9792760at2"/>
<keyword evidence="5 7" id="KW-1133">Transmembrane helix</keyword>
<keyword evidence="4 7" id="KW-0812">Transmembrane</keyword>
<comment type="similarity">
    <text evidence="2">Belongs to the DoxX family.</text>
</comment>
<dbReference type="Pfam" id="PF07681">
    <property type="entry name" value="DoxX"/>
    <property type="match status" value="1"/>
</dbReference>
<evidence type="ECO:0000256" key="4">
    <source>
        <dbReference type="ARBA" id="ARBA00022692"/>
    </source>
</evidence>
<evidence type="ECO:0000256" key="2">
    <source>
        <dbReference type="ARBA" id="ARBA00006679"/>
    </source>
</evidence>
<evidence type="ECO:0000313" key="9">
    <source>
        <dbReference type="Proteomes" id="UP000179786"/>
    </source>
</evidence>
<evidence type="ECO:0000256" key="5">
    <source>
        <dbReference type="ARBA" id="ARBA00022989"/>
    </source>
</evidence>
<dbReference type="GO" id="GO:0005886">
    <property type="term" value="C:plasma membrane"/>
    <property type="evidence" value="ECO:0007669"/>
    <property type="project" value="UniProtKB-SubCell"/>
</dbReference>
<proteinExistence type="inferred from homology"/>
<evidence type="ECO:0000256" key="1">
    <source>
        <dbReference type="ARBA" id="ARBA00004651"/>
    </source>
</evidence>
<evidence type="ECO:0000256" key="6">
    <source>
        <dbReference type="ARBA" id="ARBA00023136"/>
    </source>
</evidence>
<accession>A0A1S1MW05</accession>
<evidence type="ECO:0000313" key="8">
    <source>
        <dbReference type="EMBL" id="OHU89975.1"/>
    </source>
</evidence>
<dbReference type="InterPro" id="IPR032808">
    <property type="entry name" value="DoxX"/>
</dbReference>
<evidence type="ECO:0000256" key="7">
    <source>
        <dbReference type="SAM" id="Phobius"/>
    </source>
</evidence>
<dbReference type="AlphaFoldDB" id="A0A1S1MW05"/>
<keyword evidence="9" id="KW-1185">Reference proteome</keyword>
<evidence type="ECO:0008006" key="10">
    <source>
        <dbReference type="Google" id="ProtNLM"/>
    </source>
</evidence>
<dbReference type="PANTHER" id="PTHR33452:SF1">
    <property type="entry name" value="INNER MEMBRANE PROTEIN YPHA-RELATED"/>
    <property type="match status" value="1"/>
</dbReference>
<keyword evidence="3" id="KW-1003">Cell membrane</keyword>